<feature type="non-terminal residue" evidence="1">
    <location>
        <position position="11"/>
    </location>
</feature>
<name>A0ABQ5KFE3_9EUKA</name>
<protein>
    <submittedName>
        <fullName evidence="1">Uncharacterized protein</fullName>
    </submittedName>
</protein>
<evidence type="ECO:0000313" key="1">
    <source>
        <dbReference type="EMBL" id="GKT31260.1"/>
    </source>
</evidence>
<dbReference type="Proteomes" id="UP001057375">
    <property type="component" value="Unassembled WGS sequence"/>
</dbReference>
<keyword evidence="2" id="KW-1185">Reference proteome</keyword>
<reference evidence="1" key="1">
    <citation type="submission" date="2022-03" db="EMBL/GenBank/DDBJ databases">
        <title>Draft genome sequence of Aduncisulcus paluster, a free-living microaerophilic Fornicata.</title>
        <authorList>
            <person name="Yuyama I."/>
            <person name="Kume K."/>
            <person name="Tamura T."/>
            <person name="Inagaki Y."/>
            <person name="Hashimoto T."/>
        </authorList>
    </citation>
    <scope>NUCLEOTIDE SEQUENCE</scope>
    <source>
        <strain evidence="1">NY0171</strain>
    </source>
</reference>
<organism evidence="1 2">
    <name type="scientific">Aduncisulcus paluster</name>
    <dbReference type="NCBI Taxonomy" id="2918883"/>
    <lineage>
        <taxon>Eukaryota</taxon>
        <taxon>Metamonada</taxon>
        <taxon>Carpediemonas-like organisms</taxon>
        <taxon>Aduncisulcus</taxon>
    </lineage>
</organism>
<comment type="caution">
    <text evidence="1">The sequence shown here is derived from an EMBL/GenBank/DDBJ whole genome shotgun (WGS) entry which is preliminary data.</text>
</comment>
<accession>A0ABQ5KFE3</accession>
<gene>
    <name evidence="1" type="ORF">ADUPG1_005813</name>
</gene>
<proteinExistence type="predicted"/>
<dbReference type="EMBL" id="BQXS01009490">
    <property type="protein sequence ID" value="GKT31260.1"/>
    <property type="molecule type" value="Genomic_DNA"/>
</dbReference>
<sequence>MGDIANSLLAS</sequence>
<evidence type="ECO:0000313" key="2">
    <source>
        <dbReference type="Proteomes" id="UP001057375"/>
    </source>
</evidence>